<organism evidence="2 3">
    <name type="scientific">Roseiterribacter gracilis</name>
    <dbReference type="NCBI Taxonomy" id="2812848"/>
    <lineage>
        <taxon>Bacteria</taxon>
        <taxon>Pseudomonadati</taxon>
        <taxon>Pseudomonadota</taxon>
        <taxon>Alphaproteobacteria</taxon>
        <taxon>Rhodospirillales</taxon>
        <taxon>Roseiterribacteraceae</taxon>
        <taxon>Roseiterribacter</taxon>
    </lineage>
</organism>
<dbReference type="Proteomes" id="UP000681075">
    <property type="component" value="Unassembled WGS sequence"/>
</dbReference>
<dbReference type="Gene3D" id="1.10.3130.20">
    <property type="entry name" value="Phycobilisome linker domain"/>
    <property type="match status" value="1"/>
</dbReference>
<dbReference type="AlphaFoldDB" id="A0A8S8XIE8"/>
<dbReference type="RefSeq" id="WP_420244880.1">
    <property type="nucleotide sequence ID" value="NZ_BOPV01000001.1"/>
</dbReference>
<protein>
    <recommendedName>
        <fullName evidence="1">DUF4214 domain-containing protein</fullName>
    </recommendedName>
</protein>
<dbReference type="PRINTS" id="PR00313">
    <property type="entry name" value="CABNDNGRPT"/>
</dbReference>
<keyword evidence="3" id="KW-1185">Reference proteome</keyword>
<name>A0A8S8XIE8_9PROT</name>
<reference evidence="2" key="1">
    <citation type="submission" date="2021-02" db="EMBL/GenBank/DDBJ databases">
        <title>Genome sequence of Rhodospirillales sp. strain TMPK1 isolated from soil.</title>
        <authorList>
            <person name="Nakai R."/>
            <person name="Kusada H."/>
            <person name="Tamaki H."/>
        </authorList>
    </citation>
    <scope>NUCLEOTIDE SEQUENCE</scope>
    <source>
        <strain evidence="2">TMPK1</strain>
    </source>
</reference>
<feature type="domain" description="DUF4214" evidence="1">
    <location>
        <begin position="3"/>
        <end position="52"/>
    </location>
</feature>
<sequence length="858" mass="84893">MATIDFVNQLYANIFGRTPSSAEANFWVGRIDLGVETSSQVALDFITSAEGVRAQQVERMYQATFGRTPDLAGFKVQIGALSSGAITLNQLAINFANSAEFQAVFVGTGTFNVTTFATAMYTNILGRAPDAAGLAVQVNFYNSLIAAGQSPAQAQATLLTNFANSAEFVNNPSINFDKVVLAYAGVDNQIPVSTTAAPNASLQQLAGVPLSTLVGALNDGTNGNGVPTTGIVNGVTLSLPATAGAISPTSASATTKTTALNDLIIGDDTTAVKSTSIDGGDGSDTLRLAMGATAAVLVTTTNVENVDVTTANGATTTFTGATTIGGQFVGISSLALRGAGTNTVAGLNATTTVTIAGSGTTGVENLAYGATVTAPKINTSGTFATTKINAAGATSLTVNATGATTFTSLDLDTAATSKALNKLTITGTAGVTVTAVTNGLAAGFTVDASAAGGAVSFADYGTDLTFTGGASADTVLMGANLTAKDVLNGGAGVNVLGVTSSASIVGVTGLQITNFQTLDISGTGTASNYDLTKLPTGIVNVQSSTGVTAATTISNVAATGTSLSFIGTDASTADLTISGATGNTALTLNIVGQSATTGSSVEATGKNLVLTGFKTLTVNSSGTTSGTNSIAGTIVDANLQTVTITGSSQTSITKFDATDTALSLVDGSKATGALTLDVSGITTPLQGITISGGSAADTITGQSKTTGALGSTINAGGGADTITISNNTNVFGNTLFYGAATDSQLGTATKAGFDSVTGFVSVGSKATHDFIDLTTFGFTGSARGGIISQTITAADPGATASTNFFVTGGIQRGVAFGTFGGDTYVYVDANKSGSFEAASDMVIKLVGITSVSLADFNF</sequence>
<evidence type="ECO:0000313" key="2">
    <source>
        <dbReference type="EMBL" id="GIL41407.1"/>
    </source>
</evidence>
<dbReference type="EMBL" id="BOPV01000001">
    <property type="protein sequence ID" value="GIL41407.1"/>
    <property type="molecule type" value="Genomic_DNA"/>
</dbReference>
<feature type="domain" description="DUF4214" evidence="1">
    <location>
        <begin position="55"/>
        <end position="105"/>
    </location>
</feature>
<evidence type="ECO:0000313" key="3">
    <source>
        <dbReference type="Proteomes" id="UP000681075"/>
    </source>
</evidence>
<proteinExistence type="predicted"/>
<accession>A0A8S8XIE8</accession>
<comment type="caution">
    <text evidence="2">The sequence shown here is derived from an EMBL/GenBank/DDBJ whole genome shotgun (WGS) entry which is preliminary data.</text>
</comment>
<gene>
    <name evidence="2" type="ORF">TMPK1_36440</name>
</gene>
<dbReference type="Pfam" id="PF13946">
    <property type="entry name" value="DUF4214"/>
    <property type="match status" value="3"/>
</dbReference>
<evidence type="ECO:0000259" key="1">
    <source>
        <dbReference type="Pfam" id="PF13946"/>
    </source>
</evidence>
<dbReference type="InterPro" id="IPR025282">
    <property type="entry name" value="DUF4214"/>
</dbReference>
<dbReference type="InterPro" id="IPR038255">
    <property type="entry name" value="PBS_linker_sf"/>
</dbReference>
<feature type="domain" description="DUF4214" evidence="1">
    <location>
        <begin position="114"/>
        <end position="170"/>
    </location>
</feature>